<proteinExistence type="inferred from homology"/>
<geneLocation type="plasmid" evidence="3 4">
    <name>pSOL1</name>
</geneLocation>
<name>Q97TF9_CLOAB</name>
<dbReference type="KEGG" id="cac:CA_P0144"/>
<evidence type="ECO:0000259" key="2">
    <source>
        <dbReference type="SMART" id="SM01117"/>
    </source>
</evidence>
<dbReference type="Proteomes" id="UP000000814">
    <property type="component" value="Plasmid pSOL1"/>
</dbReference>
<evidence type="ECO:0000256" key="1">
    <source>
        <dbReference type="ARBA" id="ARBA00038357"/>
    </source>
</evidence>
<sequence>MRFNVATKLYNHQMRINYYTLCMNTVVCPQIKKYYKNLIAAELKESRRLVIRSTFTNEYREPRREFTLEELSKYNGENGKPAYVAVNGTVYDLSLAPSWGGGTHFGLYAGKDLSSEFNSCHKGIMSILTSLPRVGALIKEKII</sequence>
<dbReference type="InterPro" id="IPR050577">
    <property type="entry name" value="MAPR/NEUFC/NENF-like"/>
</dbReference>
<accession>Q97TF9</accession>
<dbReference type="Pfam" id="PF00173">
    <property type="entry name" value="Cyt-b5"/>
    <property type="match status" value="1"/>
</dbReference>
<reference evidence="3 4" key="1">
    <citation type="journal article" date="2001" name="J. Bacteriol.">
        <title>Genome sequence and comparative analysis of the solvent-producing bacterium Clostridium acetobutylicum.</title>
        <authorList>
            <person name="Nolling J."/>
            <person name="Breton G."/>
            <person name="Omelchenko M.V."/>
            <person name="Makarova K.S."/>
            <person name="Zeng Q."/>
            <person name="Gibson R."/>
            <person name="Lee H.M."/>
            <person name="Dubois J."/>
            <person name="Qiu D."/>
            <person name="Hitti J."/>
            <person name="Wolf Y.I."/>
            <person name="Tatusov R.L."/>
            <person name="Sabathe F."/>
            <person name="Doucette-Stamm L."/>
            <person name="Soucaille P."/>
            <person name="Daly M.J."/>
            <person name="Bennett G.N."/>
            <person name="Koonin E.V."/>
            <person name="Smith D.R."/>
        </authorList>
    </citation>
    <scope>NUCLEOTIDE SEQUENCE [LARGE SCALE GENOMIC DNA]</scope>
    <source>
        <strain evidence="4">ATCC 824 / DSM 792 / JCM 1419 / LMG 5710 / VKM B-1787</strain>
        <plasmid evidence="4">pSOL1</plasmid>
    </source>
</reference>
<evidence type="ECO:0000313" key="3">
    <source>
        <dbReference type="EMBL" id="AAK76889.1"/>
    </source>
</evidence>
<dbReference type="SMART" id="SM01117">
    <property type="entry name" value="Cyt-b5"/>
    <property type="match status" value="1"/>
</dbReference>
<dbReference type="InterPro" id="IPR001199">
    <property type="entry name" value="Cyt_B5-like_heme/steroid-bd"/>
</dbReference>
<feature type="domain" description="Cytochrome b5 heme-binding" evidence="2">
    <location>
        <begin position="66"/>
        <end position="138"/>
    </location>
</feature>
<dbReference type="EMBL" id="AE001438">
    <property type="protein sequence ID" value="AAK76889.1"/>
    <property type="molecule type" value="Genomic_DNA"/>
</dbReference>
<dbReference type="PANTHER" id="PTHR10281">
    <property type="entry name" value="MEMBRANE-ASSOCIATED PROGESTERONE RECEPTOR COMPONENT-RELATED"/>
    <property type="match status" value="1"/>
</dbReference>
<dbReference type="RefSeq" id="WP_010890828.1">
    <property type="nucleotide sequence ID" value="NC_001988.2"/>
</dbReference>
<keyword evidence="4" id="KW-1185">Reference proteome</keyword>
<comment type="similarity">
    <text evidence="1">Belongs to the cytochrome b5 family. MAPR subfamily.</text>
</comment>
<dbReference type="SUPFAM" id="SSF55856">
    <property type="entry name" value="Cytochrome b5-like heme/steroid binding domain"/>
    <property type="match status" value="1"/>
</dbReference>
<gene>
    <name evidence="3" type="ordered locus">CA_P0144</name>
</gene>
<dbReference type="InterPro" id="IPR036400">
    <property type="entry name" value="Cyt_B5-like_heme/steroid_sf"/>
</dbReference>
<keyword evidence="3" id="KW-0614">Plasmid</keyword>
<dbReference type="PANTHER" id="PTHR10281:SF76">
    <property type="entry name" value="CALCUTTA CUP-RELATED"/>
    <property type="match status" value="1"/>
</dbReference>
<organism evidence="3 4">
    <name type="scientific">Clostridium acetobutylicum (strain ATCC 824 / DSM 792 / JCM 1419 / IAM 19013 / LMG 5710 / NBRC 13948 / NRRL B-527 / VKM B-1787 / 2291 / W)</name>
    <dbReference type="NCBI Taxonomy" id="272562"/>
    <lineage>
        <taxon>Bacteria</taxon>
        <taxon>Bacillati</taxon>
        <taxon>Bacillota</taxon>
        <taxon>Clostridia</taxon>
        <taxon>Eubacteriales</taxon>
        <taxon>Clostridiaceae</taxon>
        <taxon>Clostridium</taxon>
    </lineage>
</organism>
<dbReference type="OrthoDB" id="9785263at2"/>
<dbReference type="Gene3D" id="3.10.120.10">
    <property type="entry name" value="Cytochrome b5-like heme/steroid binding domain"/>
    <property type="match status" value="1"/>
</dbReference>
<dbReference type="PATRIC" id="fig|272562.8.peg.144"/>
<evidence type="ECO:0000313" key="4">
    <source>
        <dbReference type="Proteomes" id="UP000000814"/>
    </source>
</evidence>
<dbReference type="GeneID" id="45000370"/>
<protein>
    <submittedName>
        <fullName evidence="3">Possible steroid binding protein</fullName>
    </submittedName>
</protein>
<dbReference type="AlphaFoldDB" id="Q97TF9"/>
<dbReference type="HOGENOM" id="CLU_131979_0_0_9"/>